<feature type="compositionally biased region" description="Acidic residues" evidence="1">
    <location>
        <begin position="183"/>
        <end position="254"/>
    </location>
</feature>
<evidence type="ECO:0000256" key="1">
    <source>
        <dbReference type="SAM" id="MobiDB-lite"/>
    </source>
</evidence>
<dbReference type="RefSeq" id="WP_137607231.1">
    <property type="nucleotide sequence ID" value="NZ_BJDH01000004.1"/>
</dbReference>
<feature type="compositionally biased region" description="Basic residues" evidence="1">
    <location>
        <begin position="40"/>
        <end position="53"/>
    </location>
</feature>
<protein>
    <recommendedName>
        <fullName evidence="5">Lipoprotein</fullName>
    </recommendedName>
</protein>
<feature type="compositionally biased region" description="Polar residues" evidence="1">
    <location>
        <begin position="266"/>
        <end position="277"/>
    </location>
</feature>
<gene>
    <name evidence="3" type="ORF">ACFQH1_12710</name>
</gene>
<evidence type="ECO:0000256" key="2">
    <source>
        <dbReference type="SAM" id="SignalP"/>
    </source>
</evidence>
<evidence type="ECO:0000313" key="4">
    <source>
        <dbReference type="Proteomes" id="UP001596227"/>
    </source>
</evidence>
<comment type="caution">
    <text evidence="3">The sequence shown here is derived from an EMBL/GenBank/DDBJ whole genome shotgun (WGS) entry which is preliminary data.</text>
</comment>
<feature type="compositionally biased region" description="Low complexity" evidence="1">
    <location>
        <begin position="24"/>
        <end position="39"/>
    </location>
</feature>
<feature type="chain" id="PRO_5047029397" description="Lipoprotein" evidence="2">
    <location>
        <begin position="19"/>
        <end position="277"/>
    </location>
</feature>
<feature type="signal peptide" evidence="2">
    <location>
        <begin position="1"/>
        <end position="18"/>
    </location>
</feature>
<evidence type="ECO:0000313" key="3">
    <source>
        <dbReference type="EMBL" id="MFC6296067.1"/>
    </source>
</evidence>
<proteinExistence type="predicted"/>
<reference evidence="4" key="1">
    <citation type="journal article" date="2019" name="Int. J. Syst. Evol. Microbiol.">
        <title>The Global Catalogue of Microorganisms (GCM) 10K type strain sequencing project: providing services to taxonomists for standard genome sequencing and annotation.</title>
        <authorList>
            <consortium name="The Broad Institute Genomics Platform"/>
            <consortium name="The Broad Institute Genome Sequencing Center for Infectious Disease"/>
            <person name="Wu L."/>
            <person name="Ma J."/>
        </authorList>
    </citation>
    <scope>NUCLEOTIDE SEQUENCE [LARGE SCALE GENOMIC DNA]</scope>
    <source>
        <strain evidence="4">CCM 8934</strain>
    </source>
</reference>
<dbReference type="PROSITE" id="PS51257">
    <property type="entry name" value="PROKAR_LIPOPROTEIN"/>
    <property type="match status" value="1"/>
</dbReference>
<feature type="compositionally biased region" description="Polar residues" evidence="1">
    <location>
        <begin position="57"/>
        <end position="68"/>
    </location>
</feature>
<feature type="region of interest" description="Disordered" evidence="1">
    <location>
        <begin position="24"/>
        <end position="68"/>
    </location>
</feature>
<accession>A0ABW1UJI9</accession>
<keyword evidence="4" id="KW-1185">Reference proteome</keyword>
<keyword evidence="2" id="KW-0732">Signal</keyword>
<dbReference type="EMBL" id="JBHSSB010000032">
    <property type="protein sequence ID" value="MFC6296067.1"/>
    <property type="molecule type" value="Genomic_DNA"/>
</dbReference>
<name>A0ABW1UJI9_9LACO</name>
<dbReference type="Proteomes" id="UP001596227">
    <property type="component" value="Unassembled WGS sequence"/>
</dbReference>
<feature type="region of interest" description="Disordered" evidence="1">
    <location>
        <begin position="177"/>
        <end position="277"/>
    </location>
</feature>
<sequence>MKKFLVGVSFLMMAVVLVGCGSEKQSSNTVSSHSKVSQVSHKKHKHHSSKKTAVKSDTNSNHDVTESAASGNQFAKQLTDNDWYVLAYLKEWHYSISDANESPDFELSDGMIDQGTVDSECGLISISAATVTVAPSSGEGAWSTFPHVTLSKADLLKQFINSQDDVSLVAALSAKAVSKADSYSDDSDDDTNDDDDEDTNDDNDDEDTNDDDTDSNDDTTDNQDTDSQDDDSTDDQDADTQDDDDESTDDDSTADNEAWQVVTPAMLNQQTDSVIKL</sequence>
<evidence type="ECO:0008006" key="5">
    <source>
        <dbReference type="Google" id="ProtNLM"/>
    </source>
</evidence>
<organism evidence="3 4">
    <name type="scientific">Lactiplantibacillus daoliensis</name>
    <dbReference type="NCBI Taxonomy" id="2559916"/>
    <lineage>
        <taxon>Bacteria</taxon>
        <taxon>Bacillati</taxon>
        <taxon>Bacillota</taxon>
        <taxon>Bacilli</taxon>
        <taxon>Lactobacillales</taxon>
        <taxon>Lactobacillaceae</taxon>
        <taxon>Lactiplantibacillus</taxon>
    </lineage>
</organism>